<dbReference type="EMBL" id="KP136319">
    <property type="protein sequence ID" value="AJF97259.1"/>
    <property type="molecule type" value="Genomic_DNA"/>
</dbReference>
<dbReference type="KEGG" id="vg:23462176"/>
<feature type="transmembrane region" description="Helical" evidence="1">
    <location>
        <begin position="152"/>
        <end position="170"/>
    </location>
</feature>
<accession>A0A0B5J1A9</accession>
<keyword evidence="1" id="KW-0812">Transmembrane</keyword>
<protein>
    <submittedName>
        <fullName evidence="2">Uncharacterized protein</fullName>
    </submittedName>
</protein>
<dbReference type="RefSeq" id="YP_009119494.1">
    <property type="nucleotide sequence ID" value="NC_026440.1"/>
</dbReference>
<dbReference type="GeneID" id="23462176"/>
<organism evidence="2 3">
    <name type="scientific">Pandoravirus inopinatum</name>
    <dbReference type="NCBI Taxonomy" id="1605721"/>
    <lineage>
        <taxon>Viruses</taxon>
        <taxon>Pandoravirus</taxon>
    </lineage>
</organism>
<proteinExistence type="predicted"/>
<dbReference type="Proteomes" id="UP000202511">
    <property type="component" value="Segment"/>
</dbReference>
<reference evidence="2 3" key="1">
    <citation type="journal article" date="2015" name="Parasitol. Res.">
        <title>Viruses in close associations with free-living amoebae.</title>
        <authorList>
            <person name="Scheid P."/>
        </authorList>
    </citation>
    <scope>NUCLEOTIDE SEQUENCE [LARGE SCALE GENOMIC DNA]</scope>
    <source>
        <strain evidence="2">KlaHel</strain>
    </source>
</reference>
<evidence type="ECO:0000313" key="3">
    <source>
        <dbReference type="Proteomes" id="UP000202511"/>
    </source>
</evidence>
<keyword evidence="1" id="KW-0472">Membrane</keyword>
<evidence type="ECO:0000313" key="2">
    <source>
        <dbReference type="EMBL" id="AJF97259.1"/>
    </source>
</evidence>
<keyword evidence="1" id="KW-1133">Transmembrane helix</keyword>
<evidence type="ECO:0000256" key="1">
    <source>
        <dbReference type="SAM" id="Phobius"/>
    </source>
</evidence>
<name>A0A0B5J1A9_9VIRU</name>
<sequence>MGVATSSIITTDGVTVVARGGDSAIVIGGGSGTRVNTSSTSLCRRGASTITNGNVSVISRGGAVSMSRNQGSGSHPVDIITTSGDETEIIYNGPPAVYVTVKNTGGDCTLTQVVEGERVVTRIAPNTTVTVSPKGQPTVVPLSPRPRPWRRLFLPVGVALISLSLGFYLFSQQQQQ</sequence>